<gene>
    <name evidence="1" type="ORF">bsdE14_04240</name>
</gene>
<proteinExistence type="predicted"/>
<dbReference type="Proteomes" id="UP001208567">
    <property type="component" value="Unassembled WGS sequence"/>
</dbReference>
<evidence type="ECO:0000313" key="2">
    <source>
        <dbReference type="Proteomes" id="UP001208567"/>
    </source>
</evidence>
<evidence type="ECO:0000313" key="1">
    <source>
        <dbReference type="EMBL" id="GLC29014.1"/>
    </source>
</evidence>
<sequence length="143" mass="16238">MNYIDNTIKDLQQICVECKNYGTDQCIISKCNIGFALSVANSIQKNGITFINDGLQLIPKEDMKHYDNRMVARCIASICKSCKQCMKGHNENCTISLARRSIESIILKEIIDYPGNILTYIIKVAEQNQDFANLIKEEIQLLD</sequence>
<keyword evidence="2" id="KW-1185">Reference proteome</keyword>
<comment type="caution">
    <text evidence="1">The sequence shown here is derived from an EMBL/GenBank/DDBJ whole genome shotgun (WGS) entry which is preliminary data.</text>
</comment>
<protein>
    <submittedName>
        <fullName evidence="1">Uncharacterized protein</fullName>
    </submittedName>
</protein>
<reference evidence="1 2" key="1">
    <citation type="journal article" date="2024" name="Int. J. Syst. Evol. Microbiol.">
        <title>Clostridium omnivorum sp. nov., isolated from anoxic soil under the treatment of reductive soil disinfestation.</title>
        <authorList>
            <person name="Ueki A."/>
            <person name="Tonouchi A."/>
            <person name="Kaku N."/>
            <person name="Honma S."/>
            <person name="Ueki K."/>
        </authorList>
    </citation>
    <scope>NUCLEOTIDE SEQUENCE [LARGE SCALE GENOMIC DNA]</scope>
    <source>
        <strain evidence="1 2">E14</strain>
    </source>
</reference>
<name>A0ABQ5N1E3_9CLOT</name>
<dbReference type="RefSeq" id="WP_264848292.1">
    <property type="nucleotide sequence ID" value="NZ_BRXR01000001.1"/>
</dbReference>
<dbReference type="EMBL" id="BRXR01000001">
    <property type="protein sequence ID" value="GLC29014.1"/>
    <property type="molecule type" value="Genomic_DNA"/>
</dbReference>
<organism evidence="1 2">
    <name type="scientific">Clostridium omnivorum</name>
    <dbReference type="NCBI Taxonomy" id="1604902"/>
    <lineage>
        <taxon>Bacteria</taxon>
        <taxon>Bacillati</taxon>
        <taxon>Bacillota</taxon>
        <taxon>Clostridia</taxon>
        <taxon>Eubacteriales</taxon>
        <taxon>Clostridiaceae</taxon>
        <taxon>Clostridium</taxon>
    </lineage>
</organism>
<accession>A0ABQ5N1E3</accession>